<dbReference type="EMBL" id="CP000267">
    <property type="protein sequence ID" value="ABD71528.1"/>
    <property type="molecule type" value="Genomic_DNA"/>
</dbReference>
<name>Q21RS5_ALBFT</name>
<gene>
    <name evidence="4" type="ordered locus">Rfer_3829</name>
</gene>
<dbReference type="STRING" id="338969.Rfer_3829"/>
<dbReference type="Gene3D" id="3.40.50.720">
    <property type="entry name" value="NAD(P)-binding Rossmann-like Domain"/>
    <property type="match status" value="2"/>
</dbReference>
<evidence type="ECO:0000313" key="5">
    <source>
        <dbReference type="Proteomes" id="UP000008332"/>
    </source>
</evidence>
<dbReference type="InterPro" id="IPR006140">
    <property type="entry name" value="D-isomer_DH_NAD-bd"/>
</dbReference>
<dbReference type="InterPro" id="IPR029753">
    <property type="entry name" value="D-isomer_DH_CS"/>
</dbReference>
<dbReference type="KEGG" id="rfr:Rfer_3829"/>
<evidence type="ECO:0000259" key="3">
    <source>
        <dbReference type="Pfam" id="PF02826"/>
    </source>
</evidence>
<keyword evidence="2" id="KW-0520">NAD</keyword>
<dbReference type="GO" id="GO:0051287">
    <property type="term" value="F:NAD binding"/>
    <property type="evidence" value="ECO:0007669"/>
    <property type="project" value="InterPro"/>
</dbReference>
<dbReference type="PANTHER" id="PTHR43333">
    <property type="entry name" value="2-HACID_DH_C DOMAIN-CONTAINING PROTEIN"/>
    <property type="match status" value="1"/>
</dbReference>
<dbReference type="GO" id="GO:0016616">
    <property type="term" value="F:oxidoreductase activity, acting on the CH-OH group of donors, NAD or NADP as acceptor"/>
    <property type="evidence" value="ECO:0007669"/>
    <property type="project" value="UniProtKB-ARBA"/>
</dbReference>
<dbReference type="PANTHER" id="PTHR43333:SF1">
    <property type="entry name" value="D-ISOMER SPECIFIC 2-HYDROXYACID DEHYDROGENASE NAD-BINDING DOMAIN-CONTAINING PROTEIN"/>
    <property type="match status" value="1"/>
</dbReference>
<dbReference type="InterPro" id="IPR036291">
    <property type="entry name" value="NAD(P)-bd_dom_sf"/>
</dbReference>
<evidence type="ECO:0000256" key="2">
    <source>
        <dbReference type="ARBA" id="ARBA00023027"/>
    </source>
</evidence>
<evidence type="ECO:0000256" key="1">
    <source>
        <dbReference type="ARBA" id="ARBA00023002"/>
    </source>
</evidence>
<feature type="domain" description="D-isomer specific 2-hydroxyacid dehydrogenase NAD-binding" evidence="3">
    <location>
        <begin position="100"/>
        <end position="271"/>
    </location>
</feature>
<dbReference type="OrthoDB" id="9787219at2"/>
<keyword evidence="1" id="KW-0560">Oxidoreductase</keyword>
<dbReference type="SUPFAM" id="SSF51735">
    <property type="entry name" value="NAD(P)-binding Rossmann-fold domains"/>
    <property type="match status" value="1"/>
</dbReference>
<dbReference type="HOGENOM" id="CLU_019796_1_0_4"/>
<organism evidence="4 5">
    <name type="scientific">Albidiferax ferrireducens (strain ATCC BAA-621 / DSM 15236 / T118)</name>
    <name type="common">Rhodoferax ferrireducens</name>
    <dbReference type="NCBI Taxonomy" id="338969"/>
    <lineage>
        <taxon>Bacteria</taxon>
        <taxon>Pseudomonadati</taxon>
        <taxon>Pseudomonadota</taxon>
        <taxon>Betaproteobacteria</taxon>
        <taxon>Burkholderiales</taxon>
        <taxon>Comamonadaceae</taxon>
        <taxon>Rhodoferax</taxon>
    </lineage>
</organism>
<dbReference type="eggNOG" id="COG0111">
    <property type="taxonomic scope" value="Bacteria"/>
</dbReference>
<dbReference type="RefSeq" id="WP_011466091.1">
    <property type="nucleotide sequence ID" value="NC_007908.1"/>
</dbReference>
<dbReference type="PROSITE" id="PS00671">
    <property type="entry name" value="D_2_HYDROXYACID_DH_3"/>
    <property type="match status" value="1"/>
</dbReference>
<sequence length="306" mass="33616">MKISFCCTGTEPTPWLAGLRAALPQAQVELWQPGAAPADYAVVWAPPQQFFDQQPQLKGVFAIGAGVDALLRLRLPPQATVVRLDDAGMAVQMAEYVCHAVIRHFRELDVYAADISHGQWTFHKPRHRADFPVGVMGLGVLGQRVAQALTQFEFPVNGWSRSPKVMPGVRGFNGRAQLDAFLASSRILVNLLPLTFDTQGILNRDTLSRLQPSGYVINVARGAHLVDDDLLALLDSGHLAGATLDVFRTEPLPLKHPFWQHPKITITPHTSARTLRETSIAQIAGKLEALERGETVVGRVDLERGY</sequence>
<dbReference type="CDD" id="cd12164">
    <property type="entry name" value="GDH_like_2"/>
    <property type="match status" value="1"/>
</dbReference>
<proteinExistence type="predicted"/>
<dbReference type="Pfam" id="PF02826">
    <property type="entry name" value="2-Hacid_dh_C"/>
    <property type="match status" value="1"/>
</dbReference>
<reference evidence="5" key="1">
    <citation type="submission" date="2006-02" db="EMBL/GenBank/DDBJ databases">
        <title>Complete sequence of chromosome of Rhodoferax ferrireducens DSM 15236.</title>
        <authorList>
            <person name="Copeland A."/>
            <person name="Lucas S."/>
            <person name="Lapidus A."/>
            <person name="Barry K."/>
            <person name="Detter J.C."/>
            <person name="Glavina del Rio T."/>
            <person name="Hammon N."/>
            <person name="Israni S."/>
            <person name="Pitluck S."/>
            <person name="Brettin T."/>
            <person name="Bruce D."/>
            <person name="Han C."/>
            <person name="Tapia R."/>
            <person name="Gilna P."/>
            <person name="Kiss H."/>
            <person name="Schmutz J."/>
            <person name="Larimer F."/>
            <person name="Land M."/>
            <person name="Kyrpides N."/>
            <person name="Ivanova N."/>
            <person name="Richardson P."/>
        </authorList>
    </citation>
    <scope>NUCLEOTIDE SEQUENCE [LARGE SCALE GENOMIC DNA]</scope>
    <source>
        <strain evidence="5">ATCC BAA-621 / DSM 15236 / T118</strain>
    </source>
</reference>
<protein>
    <submittedName>
        <fullName evidence="4">D-isomer specific 2-hydroxyacid dehydrogenase, NAD-binding</fullName>
    </submittedName>
</protein>
<dbReference type="Proteomes" id="UP000008332">
    <property type="component" value="Chromosome"/>
</dbReference>
<dbReference type="AlphaFoldDB" id="Q21RS5"/>
<accession>Q21RS5</accession>
<evidence type="ECO:0000313" key="4">
    <source>
        <dbReference type="EMBL" id="ABD71528.1"/>
    </source>
</evidence>
<keyword evidence="5" id="KW-1185">Reference proteome</keyword>